<dbReference type="Gene3D" id="1.10.4030.10">
    <property type="entry name" value="Porin chaperone SurA, peptide-binding domain"/>
    <property type="match status" value="1"/>
</dbReference>
<proteinExistence type="predicted"/>
<dbReference type="Proteomes" id="UP000567293">
    <property type="component" value="Unassembled WGS sequence"/>
</dbReference>
<dbReference type="Pfam" id="PF13624">
    <property type="entry name" value="SurA_N_3"/>
    <property type="match status" value="1"/>
</dbReference>
<dbReference type="InterPro" id="IPR027304">
    <property type="entry name" value="Trigger_fact/SurA_dom_sf"/>
</dbReference>
<evidence type="ECO:0000259" key="9">
    <source>
        <dbReference type="PROSITE" id="PS50198"/>
    </source>
</evidence>
<dbReference type="SUPFAM" id="SSF109998">
    <property type="entry name" value="Triger factor/SurA peptide-binding domain-like"/>
    <property type="match status" value="1"/>
</dbReference>
<evidence type="ECO:0000256" key="3">
    <source>
        <dbReference type="ARBA" id="ARBA00022729"/>
    </source>
</evidence>
<keyword evidence="4 6" id="KW-0697">Rotamase</keyword>
<name>A0A7V8T0H8_9BACT</name>
<dbReference type="PANTHER" id="PTHR47245">
    <property type="entry name" value="PEPTIDYLPROLYL ISOMERASE"/>
    <property type="match status" value="1"/>
</dbReference>
<organism evidence="10 11">
    <name type="scientific">Candidatus Acidiferrum panamense</name>
    <dbReference type="NCBI Taxonomy" id="2741543"/>
    <lineage>
        <taxon>Bacteria</taxon>
        <taxon>Pseudomonadati</taxon>
        <taxon>Acidobacteriota</taxon>
        <taxon>Terriglobia</taxon>
        <taxon>Candidatus Acidiferrales</taxon>
        <taxon>Candidatus Acidiferrum</taxon>
    </lineage>
</organism>
<evidence type="ECO:0000256" key="5">
    <source>
        <dbReference type="ARBA" id="ARBA00023235"/>
    </source>
</evidence>
<keyword evidence="11" id="KW-1185">Reference proteome</keyword>
<dbReference type="InterPro" id="IPR046357">
    <property type="entry name" value="PPIase_dom_sf"/>
</dbReference>
<accession>A0A7V8T0H8</accession>
<evidence type="ECO:0000256" key="6">
    <source>
        <dbReference type="PROSITE-ProRule" id="PRU00278"/>
    </source>
</evidence>
<dbReference type="PANTHER" id="PTHR47245:SF1">
    <property type="entry name" value="FOLDASE PROTEIN PRSA"/>
    <property type="match status" value="1"/>
</dbReference>
<dbReference type="InterPro" id="IPR050245">
    <property type="entry name" value="PrsA_foldase"/>
</dbReference>
<feature type="domain" description="PpiC" evidence="9">
    <location>
        <begin position="223"/>
        <end position="323"/>
    </location>
</feature>
<keyword evidence="3 8" id="KW-0732">Signal</keyword>
<evidence type="ECO:0000256" key="8">
    <source>
        <dbReference type="SAM" id="SignalP"/>
    </source>
</evidence>
<sequence>MRKRDVMLCAALTLVALPAAGQSPEKPESSSQSPRPAASQGKPVPPPAPRLKGAEATQPADPEAAGKTVEEIIARVNNEVITLSEYEKARQTAEEDAKQECQGRCTPEQLQTDIEDRRKNTLRELIDQSLLVQRGKDMGLNVEAEVIKQLDQIRIQNKLESMEALEKAVSSEPGMNWEDFKNSIRNRILTQKVISSEVGSHITIGDDEVKKYYEAHKSEFVRPEEVALREIEVSTQGKSPDELAALKKKAETALKRVQDGEDFGEIAKRYSDSSTKEQGGFLGVYKRGELAKELEDKVFNMKRNELTEVLETKQGYLILQVLEHYGEGQQPVDKVRNEIMDKLYTARLEPAMRDYLKTLREQSYVIIKPGYQDVAGPGSSEIQEVSAMPEASKQKKGHKKFLPFGKKSGASSGKSGGDTGS</sequence>
<feature type="chain" id="PRO_5030617453" description="peptidylprolyl isomerase" evidence="8">
    <location>
        <begin position="22"/>
        <end position="421"/>
    </location>
</feature>
<keyword evidence="5 6" id="KW-0413">Isomerase</keyword>
<dbReference type="InterPro" id="IPR000297">
    <property type="entry name" value="PPIase_PpiC"/>
</dbReference>
<evidence type="ECO:0000313" key="10">
    <source>
        <dbReference type="EMBL" id="MBA0089219.1"/>
    </source>
</evidence>
<evidence type="ECO:0000256" key="7">
    <source>
        <dbReference type="SAM" id="MobiDB-lite"/>
    </source>
</evidence>
<dbReference type="AlphaFoldDB" id="A0A7V8T0H8"/>
<feature type="compositionally biased region" description="Low complexity" evidence="7">
    <location>
        <begin position="29"/>
        <end position="40"/>
    </location>
</feature>
<reference evidence="10" key="1">
    <citation type="submission" date="2020-06" db="EMBL/GenBank/DDBJ databases">
        <title>Legume-microbial interactions unlock mineral nutrients during tropical forest succession.</title>
        <authorList>
            <person name="Epihov D.Z."/>
        </authorList>
    </citation>
    <scope>NUCLEOTIDE SEQUENCE [LARGE SCALE GENOMIC DNA]</scope>
    <source>
        <strain evidence="10">Pan2503</strain>
    </source>
</reference>
<evidence type="ECO:0000256" key="1">
    <source>
        <dbReference type="ARBA" id="ARBA00000971"/>
    </source>
</evidence>
<dbReference type="GO" id="GO:0003755">
    <property type="term" value="F:peptidyl-prolyl cis-trans isomerase activity"/>
    <property type="evidence" value="ECO:0007669"/>
    <property type="project" value="UniProtKB-KW"/>
</dbReference>
<dbReference type="PROSITE" id="PS50198">
    <property type="entry name" value="PPIC_PPIASE_2"/>
    <property type="match status" value="1"/>
</dbReference>
<evidence type="ECO:0000256" key="4">
    <source>
        <dbReference type="ARBA" id="ARBA00023110"/>
    </source>
</evidence>
<dbReference type="Pfam" id="PF00639">
    <property type="entry name" value="Rotamase"/>
    <property type="match status" value="1"/>
</dbReference>
<evidence type="ECO:0000256" key="2">
    <source>
        <dbReference type="ARBA" id="ARBA00013194"/>
    </source>
</evidence>
<dbReference type="EMBL" id="JACDQQ010002883">
    <property type="protein sequence ID" value="MBA0089219.1"/>
    <property type="molecule type" value="Genomic_DNA"/>
</dbReference>
<dbReference type="SUPFAM" id="SSF54534">
    <property type="entry name" value="FKBP-like"/>
    <property type="match status" value="1"/>
</dbReference>
<dbReference type="EC" id="5.2.1.8" evidence="2"/>
<comment type="catalytic activity">
    <reaction evidence="1">
        <text>[protein]-peptidylproline (omega=180) = [protein]-peptidylproline (omega=0)</text>
        <dbReference type="Rhea" id="RHEA:16237"/>
        <dbReference type="Rhea" id="RHEA-COMP:10747"/>
        <dbReference type="Rhea" id="RHEA-COMP:10748"/>
        <dbReference type="ChEBI" id="CHEBI:83833"/>
        <dbReference type="ChEBI" id="CHEBI:83834"/>
        <dbReference type="EC" id="5.2.1.8"/>
    </reaction>
</comment>
<evidence type="ECO:0000313" key="11">
    <source>
        <dbReference type="Proteomes" id="UP000567293"/>
    </source>
</evidence>
<protein>
    <recommendedName>
        <fullName evidence="2">peptidylprolyl isomerase</fullName>
        <ecNumber evidence="2">5.2.1.8</ecNumber>
    </recommendedName>
</protein>
<gene>
    <name evidence="10" type="ORF">HRJ53_29870</name>
</gene>
<feature type="signal peptide" evidence="8">
    <location>
        <begin position="1"/>
        <end position="21"/>
    </location>
</feature>
<comment type="caution">
    <text evidence="10">The sequence shown here is derived from an EMBL/GenBank/DDBJ whole genome shotgun (WGS) entry which is preliminary data.</text>
</comment>
<feature type="region of interest" description="Disordered" evidence="7">
    <location>
        <begin position="376"/>
        <end position="421"/>
    </location>
</feature>
<dbReference type="Gene3D" id="3.10.50.40">
    <property type="match status" value="1"/>
</dbReference>
<feature type="region of interest" description="Disordered" evidence="7">
    <location>
        <begin position="16"/>
        <end position="69"/>
    </location>
</feature>